<sequence>MSEDGVINTTKLRILELLSDLDESELNSIEDWIVSYTFRKDLKLKRILQNDEQKLIKIGDSLKKYIPVGAELLTENIAPPIVGNQSDCNDINTCHVDGFLYDEDEVEDLVKCGKLNRHYCLDCNSRNVKDLIFISHSLSRQNLLYIFKLLLPKDLEGKQLLDVGSRTGAVLYGAYYLSNAPSITGVEINKEYCEIQEKIIGQFAMDTNRVKVIHSDIMDRPDVVGHSDIIVINNLDFFVNIEKHKEVWYFFKKHMKKGSYIVAARSVADTLNYLGIFEEFMDWVTACKPNQIENEIFFDVEDNSDIFLYTIK</sequence>
<dbReference type="InterPro" id="IPR029063">
    <property type="entry name" value="SAM-dependent_MTases_sf"/>
</dbReference>
<evidence type="ECO:0000313" key="2">
    <source>
        <dbReference type="Proteomes" id="UP001314205"/>
    </source>
</evidence>
<organism evidence="1 2">
    <name type="scientific">Parnassius mnemosyne</name>
    <name type="common">clouded apollo</name>
    <dbReference type="NCBI Taxonomy" id="213953"/>
    <lineage>
        <taxon>Eukaryota</taxon>
        <taxon>Metazoa</taxon>
        <taxon>Ecdysozoa</taxon>
        <taxon>Arthropoda</taxon>
        <taxon>Hexapoda</taxon>
        <taxon>Insecta</taxon>
        <taxon>Pterygota</taxon>
        <taxon>Neoptera</taxon>
        <taxon>Endopterygota</taxon>
        <taxon>Lepidoptera</taxon>
        <taxon>Glossata</taxon>
        <taxon>Ditrysia</taxon>
        <taxon>Papilionoidea</taxon>
        <taxon>Papilionidae</taxon>
        <taxon>Parnassiinae</taxon>
        <taxon>Parnassini</taxon>
        <taxon>Parnassius</taxon>
        <taxon>Driopa</taxon>
    </lineage>
</organism>
<keyword evidence="2" id="KW-1185">Reference proteome</keyword>
<evidence type="ECO:0008006" key="3">
    <source>
        <dbReference type="Google" id="ProtNLM"/>
    </source>
</evidence>
<accession>A0AAV1KIE6</accession>
<evidence type="ECO:0000313" key="1">
    <source>
        <dbReference type="EMBL" id="CAK1582823.1"/>
    </source>
</evidence>
<dbReference type="PANTHER" id="PTHR43675:SF1">
    <property type="entry name" value="RIKEN CDNA 2700097O09 GENE"/>
    <property type="match status" value="1"/>
</dbReference>
<dbReference type="GO" id="GO:0008168">
    <property type="term" value="F:methyltransferase activity"/>
    <property type="evidence" value="ECO:0007669"/>
    <property type="project" value="TreeGrafter"/>
</dbReference>
<dbReference type="Gene3D" id="3.40.50.150">
    <property type="entry name" value="Vaccinia Virus protein VP39"/>
    <property type="match status" value="1"/>
</dbReference>
<dbReference type="AlphaFoldDB" id="A0AAV1KIE6"/>
<dbReference type="PANTHER" id="PTHR43675">
    <property type="entry name" value="ARSENITE METHYLTRANSFERASE"/>
    <property type="match status" value="1"/>
</dbReference>
<gene>
    <name evidence="1" type="ORF">PARMNEM_LOCUS4308</name>
</gene>
<dbReference type="InterPro" id="IPR026669">
    <property type="entry name" value="Arsenite_MeTrfase-like"/>
</dbReference>
<dbReference type="EMBL" id="CAVLGL010000046">
    <property type="protein sequence ID" value="CAK1582823.1"/>
    <property type="molecule type" value="Genomic_DNA"/>
</dbReference>
<protein>
    <recommendedName>
        <fullName evidence="3">Methyltransferase domain-containing protein</fullName>
    </recommendedName>
</protein>
<name>A0AAV1KIE6_9NEOP</name>
<reference evidence="1 2" key="1">
    <citation type="submission" date="2023-11" db="EMBL/GenBank/DDBJ databases">
        <authorList>
            <person name="Hedman E."/>
            <person name="Englund M."/>
            <person name="Stromberg M."/>
            <person name="Nyberg Akerstrom W."/>
            <person name="Nylinder S."/>
            <person name="Jareborg N."/>
            <person name="Kallberg Y."/>
            <person name="Kronander E."/>
        </authorList>
    </citation>
    <scope>NUCLEOTIDE SEQUENCE [LARGE SCALE GENOMIC DNA]</scope>
</reference>
<comment type="caution">
    <text evidence="1">The sequence shown here is derived from an EMBL/GenBank/DDBJ whole genome shotgun (WGS) entry which is preliminary data.</text>
</comment>
<proteinExistence type="predicted"/>
<dbReference type="Proteomes" id="UP001314205">
    <property type="component" value="Unassembled WGS sequence"/>
</dbReference>
<dbReference type="SUPFAM" id="SSF53335">
    <property type="entry name" value="S-adenosyl-L-methionine-dependent methyltransferases"/>
    <property type="match status" value="1"/>
</dbReference>